<reference evidence="4" key="1">
    <citation type="submission" date="2021-02" db="EMBL/GenBank/DDBJ databases">
        <authorList>
            <person name="Nowell W R."/>
        </authorList>
    </citation>
    <scope>NUCLEOTIDE SEQUENCE</scope>
</reference>
<evidence type="ECO:0000256" key="1">
    <source>
        <dbReference type="SAM" id="MobiDB-lite"/>
    </source>
</evidence>
<accession>A0A814C8Y3</accession>
<dbReference type="InterPro" id="IPR056583">
    <property type="entry name" value="EDRF1_TPR"/>
</dbReference>
<feature type="region of interest" description="Disordered" evidence="1">
    <location>
        <begin position="458"/>
        <end position="485"/>
    </location>
</feature>
<organism evidence="4 5">
    <name type="scientific">Rotaria sordida</name>
    <dbReference type="NCBI Taxonomy" id="392033"/>
    <lineage>
        <taxon>Eukaryota</taxon>
        <taxon>Metazoa</taxon>
        <taxon>Spiralia</taxon>
        <taxon>Gnathifera</taxon>
        <taxon>Rotifera</taxon>
        <taxon>Eurotatoria</taxon>
        <taxon>Bdelloidea</taxon>
        <taxon>Philodinida</taxon>
        <taxon>Philodinidae</taxon>
        <taxon>Rotaria</taxon>
    </lineage>
</organism>
<dbReference type="GO" id="GO:0045893">
    <property type="term" value="P:positive regulation of DNA-templated transcription"/>
    <property type="evidence" value="ECO:0007669"/>
    <property type="project" value="TreeGrafter"/>
</dbReference>
<evidence type="ECO:0000259" key="2">
    <source>
        <dbReference type="Pfam" id="PF23723"/>
    </source>
</evidence>
<dbReference type="PANTHER" id="PTHR15000">
    <property type="entry name" value="ERYTHROID DIFFERENTIATION-RELATED FACTOR 1"/>
    <property type="match status" value="1"/>
</dbReference>
<comment type="caution">
    <text evidence="4">The sequence shown here is derived from an EMBL/GenBank/DDBJ whole genome shotgun (WGS) entry which is preliminary data.</text>
</comment>
<dbReference type="PANTHER" id="PTHR15000:SF1">
    <property type="entry name" value="ERYTHROID DIFFERENTIATION-RELATED FACTOR 1"/>
    <property type="match status" value="1"/>
</dbReference>
<evidence type="ECO:0000313" key="5">
    <source>
        <dbReference type="Proteomes" id="UP000663864"/>
    </source>
</evidence>
<proteinExistence type="predicted"/>
<dbReference type="Proteomes" id="UP000663864">
    <property type="component" value="Unassembled WGS sequence"/>
</dbReference>
<dbReference type="Pfam" id="PF23788">
    <property type="entry name" value="EDRF1_N"/>
    <property type="match status" value="1"/>
</dbReference>
<gene>
    <name evidence="4" type="ORF">ZHD862_LOCUS9249</name>
</gene>
<protein>
    <recommendedName>
        <fullName evidence="6">Erythroid differentiation-related factor 1</fullName>
    </recommendedName>
</protein>
<evidence type="ECO:0008006" key="6">
    <source>
        <dbReference type="Google" id="ProtNLM"/>
    </source>
</evidence>
<evidence type="ECO:0000313" key="4">
    <source>
        <dbReference type="EMBL" id="CAF0936898.1"/>
    </source>
</evidence>
<feature type="region of interest" description="Disordered" evidence="1">
    <location>
        <begin position="550"/>
        <end position="570"/>
    </location>
</feature>
<name>A0A814C8Y3_9BILA</name>
<dbReference type="Pfam" id="PF23723">
    <property type="entry name" value="TPR_EDRF1"/>
    <property type="match status" value="1"/>
</dbReference>
<feature type="compositionally biased region" description="Acidic residues" evidence="1">
    <location>
        <begin position="464"/>
        <end position="485"/>
    </location>
</feature>
<dbReference type="EMBL" id="CAJNOT010000311">
    <property type="protein sequence ID" value="CAF0936898.1"/>
    <property type="molecule type" value="Genomic_DNA"/>
</dbReference>
<sequence>MKGYVLVHRAKSSSSSLVSVNSPSTFPFFKCTFLDKDTDLNEIPIWNNDIAILLSYWLQQRASSHDDIFGSFRCANANTDSLGEVDLITDAEHIKKLLKVSFNKHSQISMIVHRLGRTILLDEFDVHSHLLRLEKNEWTWFRDFFLDTILRNISVKHIYKKNKTRDELIRKDRLVKFLCQSIELPQLTRLNSSNNDECQSSTTTNETTAAIFLQQIKNLVNANQYIEDDHNHTNLTSSPFQRTVNWTFENMKMLIGSDLPIFGDEQHPAVSLRLRDMNKPINVLTGIDCWLDNLMCNVPELAMCYHVDGIVQSYEIVKTEELPYREGCEFPPDVIRDLATNLLSFLKANATKEGHTYWLFKGPDDDIVKLYDLTSLCDTNRNDNPYTVPVATLFYKMAHNMVSKSDHETRSKESGTIRTLLKHCLDMLNPEKFPEYHCAAAYMMSDLYIDDNVSEQSWTSDGSDIQDPESLNDDHDDDDDLPYEEDNDSHLYTCVDIKTLAQPQQHRFRKHPDVERLAPIHGNLDKRATEALKYLVEALRSNAIHRRIQATAATSDNTNEQDKSSMDTNQKSKIIVPLPYQATRHSSKILIDNKNHLTNDKRLKAIILHKAAAAYFCLVDRNEKEKNYGSCLRYLRLALNCYSAELKLQSMDHNSSIECKKLLSYIMSIAGDCRLMIAHITSTEEEEKYREQYHIMNEVDIEIQKVIDEVGIDENSSEFSWVSELTTNIDRNLFASVHAYEYAINIVRNLGDHEKKRLHLLTKRFGNVRNEMGVYWMNKCAEAVKNLDQEAAKEIKDQFRKSFESFDAGIQAFEKINDISNIALLHSNLGRLMRYYAQFYVPVVNGIRQEFSQQERQSYQKAFDYYLRGLKLIENRSDLYEVYRTLSWELSNSYFTMATSLQDYAPLSTMSQEDIEKEIIDCMTRALKYLDVELNTPSSDRYSLAKYRAATIHHRLASLLHNTFRTQNNTTRRKRLRALASLHYQKALELFSPHNNPLEYLRLLIEEVALADFELQNATDNPSRLKYSQQGLRASFQCQECVGIIEQHRISSDPDDYNETFSQEAQRLLSILNGRIQTFLKEIVKIYKITNNNKKSIYEDYKEMYSISLRINETSTTFSKDLYDGIERLKKIYEKNISD</sequence>
<feature type="domain" description="EDRF1 TPR repeats region" evidence="2">
    <location>
        <begin position="761"/>
        <end position="1133"/>
    </location>
</feature>
<dbReference type="InterPro" id="IPR056582">
    <property type="entry name" value="EDRF1_N"/>
</dbReference>
<evidence type="ECO:0000259" key="3">
    <source>
        <dbReference type="Pfam" id="PF23788"/>
    </source>
</evidence>
<dbReference type="AlphaFoldDB" id="A0A814C8Y3"/>
<feature type="domain" description="EDRF1 N-terminal" evidence="3">
    <location>
        <begin position="192"/>
        <end position="493"/>
    </location>
</feature>